<dbReference type="GO" id="GO:0008168">
    <property type="term" value="F:methyltransferase activity"/>
    <property type="evidence" value="ECO:0007669"/>
    <property type="project" value="UniProtKB-KW"/>
</dbReference>
<dbReference type="Pfam" id="PF13649">
    <property type="entry name" value="Methyltransf_25"/>
    <property type="match status" value="1"/>
</dbReference>
<comment type="caution">
    <text evidence="2">The sequence shown here is derived from an EMBL/GenBank/DDBJ whole genome shotgun (WGS) entry which is preliminary data.</text>
</comment>
<dbReference type="Gene3D" id="3.40.50.150">
    <property type="entry name" value="Vaccinia Virus protein VP39"/>
    <property type="match status" value="1"/>
</dbReference>
<dbReference type="GO" id="GO:0032259">
    <property type="term" value="P:methylation"/>
    <property type="evidence" value="ECO:0007669"/>
    <property type="project" value="UniProtKB-KW"/>
</dbReference>
<feature type="domain" description="Methyltransferase" evidence="1">
    <location>
        <begin position="63"/>
        <end position="142"/>
    </location>
</feature>
<evidence type="ECO:0000259" key="1">
    <source>
        <dbReference type="Pfam" id="PF13649"/>
    </source>
</evidence>
<dbReference type="CDD" id="cd02440">
    <property type="entry name" value="AdoMet_MTases"/>
    <property type="match status" value="1"/>
</dbReference>
<gene>
    <name evidence="2" type="ORF">J0A69_19245</name>
</gene>
<sequence length="254" mass="29278">MRLAEKELVELYKQNSKHSNYQIIPKALKEILDEGDISQAIARYEQQRFDWLKTQLDFQGKHVLDIGGNTGFFTFESLDEGANKVTYVEGNANHASFVKKGSEILNKNIEVLNKYFDFKSDLEDQKFDIVLLFNVIHHLGDDFGDSSCTMEEAKELMKTSINYFESKTDYLVLQLGFCWKGDRNLLLFENGTKQEMIDFVQDAIKGKWEITQIGIAEEHEGITSYQLANESNLERSDAMGEFRNRPIFILKSLS</sequence>
<keyword evidence="2" id="KW-0489">Methyltransferase</keyword>
<reference evidence="2 3" key="1">
    <citation type="submission" date="2021-03" db="EMBL/GenBank/DDBJ databases">
        <title>novel species isolated from a fishpond in China.</title>
        <authorList>
            <person name="Lu H."/>
            <person name="Cai Z."/>
        </authorList>
    </citation>
    <scope>NUCLEOTIDE SEQUENCE [LARGE SCALE GENOMIC DNA]</scope>
    <source>
        <strain evidence="2 3">YJ13C</strain>
    </source>
</reference>
<dbReference type="Proteomes" id="UP000664480">
    <property type="component" value="Unassembled WGS sequence"/>
</dbReference>
<name>A0ABS3CKG9_9BACT</name>
<keyword evidence="3" id="KW-1185">Reference proteome</keyword>
<accession>A0ABS3CKG9</accession>
<dbReference type="RefSeq" id="WP_206588253.1">
    <property type="nucleotide sequence ID" value="NZ_JAFKCU010000006.1"/>
</dbReference>
<dbReference type="InterPro" id="IPR041698">
    <property type="entry name" value="Methyltransf_25"/>
</dbReference>
<proteinExistence type="predicted"/>
<evidence type="ECO:0000313" key="3">
    <source>
        <dbReference type="Proteomes" id="UP000664480"/>
    </source>
</evidence>
<dbReference type="InterPro" id="IPR029063">
    <property type="entry name" value="SAM-dependent_MTases_sf"/>
</dbReference>
<keyword evidence="2" id="KW-0808">Transferase</keyword>
<protein>
    <submittedName>
        <fullName evidence="2">Methyltransferase domain-containing protein</fullName>
    </submittedName>
</protein>
<organism evidence="2 3">
    <name type="scientific">Algoriphagus pacificus</name>
    <dbReference type="NCBI Taxonomy" id="2811234"/>
    <lineage>
        <taxon>Bacteria</taxon>
        <taxon>Pseudomonadati</taxon>
        <taxon>Bacteroidota</taxon>
        <taxon>Cytophagia</taxon>
        <taxon>Cytophagales</taxon>
        <taxon>Cyclobacteriaceae</taxon>
        <taxon>Algoriphagus</taxon>
    </lineage>
</organism>
<evidence type="ECO:0000313" key="2">
    <source>
        <dbReference type="EMBL" id="MBN7817587.1"/>
    </source>
</evidence>
<dbReference type="EMBL" id="JAFKCU010000006">
    <property type="protein sequence ID" value="MBN7817587.1"/>
    <property type="molecule type" value="Genomic_DNA"/>
</dbReference>
<dbReference type="SUPFAM" id="SSF53335">
    <property type="entry name" value="S-adenosyl-L-methionine-dependent methyltransferases"/>
    <property type="match status" value="1"/>
</dbReference>